<evidence type="ECO:0000256" key="4">
    <source>
        <dbReference type="ARBA" id="ARBA00022989"/>
    </source>
</evidence>
<accession>A0A937RII6</accession>
<reference evidence="9" key="1">
    <citation type="submission" date="2020-12" db="EMBL/GenBank/DDBJ databases">
        <title>Genomic characterization of non-nitrogen-fixing Frankia strains.</title>
        <authorList>
            <person name="Carlos-Shanley C."/>
            <person name="Guerra T."/>
            <person name="Hahn D."/>
        </authorList>
    </citation>
    <scope>NUCLEOTIDE SEQUENCE</scope>
    <source>
        <strain evidence="9">CN6</strain>
    </source>
</reference>
<dbReference type="InterPro" id="IPR027379">
    <property type="entry name" value="CLS_N"/>
</dbReference>
<keyword evidence="2" id="KW-1003">Cell membrane</keyword>
<evidence type="ECO:0000256" key="5">
    <source>
        <dbReference type="ARBA" id="ARBA00023136"/>
    </source>
</evidence>
<name>A0A937RII6_9ACTN</name>
<dbReference type="Proteomes" id="UP000604475">
    <property type="component" value="Unassembled WGS sequence"/>
</dbReference>
<evidence type="ECO:0000256" key="2">
    <source>
        <dbReference type="ARBA" id="ARBA00022475"/>
    </source>
</evidence>
<evidence type="ECO:0000256" key="6">
    <source>
        <dbReference type="SAM" id="Phobius"/>
    </source>
</evidence>
<comment type="caution">
    <text evidence="9">The sequence shown here is derived from an EMBL/GenBank/DDBJ whole genome shotgun (WGS) entry which is preliminary data.</text>
</comment>
<dbReference type="AlphaFoldDB" id="A0A937RII6"/>
<dbReference type="Pfam" id="PF09851">
    <property type="entry name" value="SHOCT"/>
    <property type="match status" value="1"/>
</dbReference>
<evidence type="ECO:0000259" key="8">
    <source>
        <dbReference type="Pfam" id="PF13396"/>
    </source>
</evidence>
<evidence type="ECO:0000259" key="7">
    <source>
        <dbReference type="Pfam" id="PF09851"/>
    </source>
</evidence>
<keyword evidence="10" id="KW-1185">Reference proteome</keyword>
<evidence type="ECO:0000256" key="1">
    <source>
        <dbReference type="ARBA" id="ARBA00004651"/>
    </source>
</evidence>
<comment type="subcellular location">
    <subcellularLocation>
        <location evidence="1">Cell membrane</location>
        <topology evidence="1">Multi-pass membrane protein</topology>
    </subcellularLocation>
</comment>
<dbReference type="GO" id="GO:0005886">
    <property type="term" value="C:plasma membrane"/>
    <property type="evidence" value="ECO:0007669"/>
    <property type="project" value="UniProtKB-SubCell"/>
</dbReference>
<keyword evidence="4 6" id="KW-1133">Transmembrane helix</keyword>
<evidence type="ECO:0000256" key="3">
    <source>
        <dbReference type="ARBA" id="ARBA00022692"/>
    </source>
</evidence>
<feature type="transmembrane region" description="Helical" evidence="6">
    <location>
        <begin position="45"/>
        <end position="64"/>
    </location>
</feature>
<dbReference type="Pfam" id="PF13396">
    <property type="entry name" value="PLDc_N"/>
    <property type="match status" value="1"/>
</dbReference>
<feature type="domain" description="SHOCT" evidence="7">
    <location>
        <begin position="99"/>
        <end position="126"/>
    </location>
</feature>
<evidence type="ECO:0000313" key="9">
    <source>
        <dbReference type="EMBL" id="MBL7632883.1"/>
    </source>
</evidence>
<dbReference type="EMBL" id="JAEACQ010000354">
    <property type="protein sequence ID" value="MBL7632883.1"/>
    <property type="molecule type" value="Genomic_DNA"/>
</dbReference>
<gene>
    <name evidence="9" type="ORF">I7412_38165</name>
</gene>
<feature type="domain" description="Cardiolipin synthase N-terminal" evidence="8">
    <location>
        <begin position="26"/>
        <end position="65"/>
    </location>
</feature>
<keyword evidence="5 6" id="KW-0472">Membrane</keyword>
<feature type="transmembrane region" description="Helical" evidence="6">
    <location>
        <begin position="12"/>
        <end position="33"/>
    </location>
</feature>
<protein>
    <submittedName>
        <fullName evidence="9">SHOCT domain-containing protein</fullName>
    </submittedName>
</protein>
<proteinExistence type="predicted"/>
<organism evidence="9 10">
    <name type="scientific">Frankia nepalensis</name>
    <dbReference type="NCBI Taxonomy" id="1836974"/>
    <lineage>
        <taxon>Bacteria</taxon>
        <taxon>Bacillati</taxon>
        <taxon>Actinomycetota</taxon>
        <taxon>Actinomycetes</taxon>
        <taxon>Frankiales</taxon>
        <taxon>Frankiaceae</taxon>
        <taxon>Frankia</taxon>
    </lineage>
</organism>
<sequence>MGYPFLGVFLTMLWFFLFAIWVCTLFVVIADVFQSRDLSGWAKAGWLACVIVLPLLGVLLYAAFRGEGMSERSAEASRRRDVLYQGFRPSAVQSRAVADELAKLAHLRDQGELTEEEFQREKSRVLT</sequence>
<evidence type="ECO:0000313" key="10">
    <source>
        <dbReference type="Proteomes" id="UP000604475"/>
    </source>
</evidence>
<dbReference type="InterPro" id="IPR018649">
    <property type="entry name" value="SHOCT"/>
</dbReference>
<keyword evidence="3 6" id="KW-0812">Transmembrane</keyword>